<dbReference type="AlphaFoldDB" id="A0AAD2GDP6"/>
<feature type="region of interest" description="Disordered" evidence="1">
    <location>
        <begin position="1"/>
        <end position="30"/>
    </location>
</feature>
<dbReference type="Proteomes" id="UP001295423">
    <property type="component" value="Unassembled WGS sequence"/>
</dbReference>
<sequence length="525" mass="60340">MPELTVRFQGDDDYESDNNSGDEGDEEEEPIVADLDHIKKMSIEEPMIFGALLLIWRTYKSRQKKRLYLSLKSLKSGSSANKNKNRVATRRKHRERELKLLKNKLKSGICTKEASCSTRDSKATLEAQHNLCFQQIGNEMRRAQRYSDRSLHDAGKAKFDTEEDLNFVQQYYINQGLKKFGDDGKDAVDKELRQMLLRDCFTPEFVKDMTASERKKAQSAMMLLAEKQFEKTIKGCLVFQGNGTREWLLQEDTASPTALQEAITTTCVIVLENGKRVNYQTIRFHVDKFAEWLNRRYGSIKACTIVRGKIHRYLGMTLDFLVKGKLKICMDDYVKNMLEDFPIKFNKDSKQGTPAGNDLLEAGKGKLLSAEYRQIFHTTVARGLYVSKRACLNIHPTITILALRVREPTESDWKKCVCMMRYLFCTSLYHLTLSAESLRVIKWMNDASFAVHPDFSTLSFGGGAAQVMSKKQKLNSRSSTEAELIAVDDIVTMILWTKLFMEWQGIQSRRISCIRITKARFYNNN</sequence>
<dbReference type="EMBL" id="CAKOGP040002428">
    <property type="protein sequence ID" value="CAJ1969816.1"/>
    <property type="molecule type" value="Genomic_DNA"/>
</dbReference>
<accession>A0AAD2GDP6</accession>
<keyword evidence="3" id="KW-1185">Reference proteome</keyword>
<feature type="compositionally biased region" description="Acidic residues" evidence="1">
    <location>
        <begin position="11"/>
        <end position="30"/>
    </location>
</feature>
<organism evidence="2 3">
    <name type="scientific">Cylindrotheca closterium</name>
    <dbReference type="NCBI Taxonomy" id="2856"/>
    <lineage>
        <taxon>Eukaryota</taxon>
        <taxon>Sar</taxon>
        <taxon>Stramenopiles</taxon>
        <taxon>Ochrophyta</taxon>
        <taxon>Bacillariophyta</taxon>
        <taxon>Bacillariophyceae</taxon>
        <taxon>Bacillariophycidae</taxon>
        <taxon>Bacillariales</taxon>
        <taxon>Bacillariaceae</taxon>
        <taxon>Cylindrotheca</taxon>
    </lineage>
</organism>
<protein>
    <submittedName>
        <fullName evidence="2">Uncharacterized protein</fullName>
    </submittedName>
</protein>
<proteinExistence type="predicted"/>
<evidence type="ECO:0000256" key="1">
    <source>
        <dbReference type="SAM" id="MobiDB-lite"/>
    </source>
</evidence>
<comment type="caution">
    <text evidence="2">The sequence shown here is derived from an EMBL/GenBank/DDBJ whole genome shotgun (WGS) entry which is preliminary data.</text>
</comment>
<gene>
    <name evidence="2" type="ORF">CYCCA115_LOCUS23900</name>
</gene>
<evidence type="ECO:0000313" key="3">
    <source>
        <dbReference type="Proteomes" id="UP001295423"/>
    </source>
</evidence>
<reference evidence="2" key="1">
    <citation type="submission" date="2023-08" db="EMBL/GenBank/DDBJ databases">
        <authorList>
            <person name="Audoor S."/>
            <person name="Bilcke G."/>
        </authorList>
    </citation>
    <scope>NUCLEOTIDE SEQUENCE</scope>
</reference>
<evidence type="ECO:0000313" key="2">
    <source>
        <dbReference type="EMBL" id="CAJ1969816.1"/>
    </source>
</evidence>
<name>A0AAD2GDP6_9STRA</name>